<sequence length="70" mass="8100">MLEVASGTLITMPVPLRDPLNEKRVEVTPLETDFNTQVNKNKGSYQPKFILFMKWSSVKCLKIRPKILEH</sequence>
<accession>A0AAU9XB11</accession>
<name>A0AAU9XB11_9CNID</name>
<evidence type="ECO:0000313" key="2">
    <source>
        <dbReference type="Proteomes" id="UP001159428"/>
    </source>
</evidence>
<protein>
    <submittedName>
        <fullName evidence="1">Uncharacterized protein</fullName>
    </submittedName>
</protein>
<evidence type="ECO:0000313" key="1">
    <source>
        <dbReference type="EMBL" id="CAH3142324.1"/>
    </source>
</evidence>
<dbReference type="Proteomes" id="UP001159428">
    <property type="component" value="Unassembled WGS sequence"/>
</dbReference>
<organism evidence="1 2">
    <name type="scientific">Pocillopora meandrina</name>
    <dbReference type="NCBI Taxonomy" id="46732"/>
    <lineage>
        <taxon>Eukaryota</taxon>
        <taxon>Metazoa</taxon>
        <taxon>Cnidaria</taxon>
        <taxon>Anthozoa</taxon>
        <taxon>Hexacorallia</taxon>
        <taxon>Scleractinia</taxon>
        <taxon>Astrocoeniina</taxon>
        <taxon>Pocilloporidae</taxon>
        <taxon>Pocillopora</taxon>
    </lineage>
</organism>
<dbReference type="AlphaFoldDB" id="A0AAU9XB11"/>
<gene>
    <name evidence="1" type="ORF">PMEA_00020072</name>
</gene>
<comment type="caution">
    <text evidence="1">The sequence shown here is derived from an EMBL/GenBank/DDBJ whole genome shotgun (WGS) entry which is preliminary data.</text>
</comment>
<reference evidence="1 2" key="1">
    <citation type="submission" date="2022-05" db="EMBL/GenBank/DDBJ databases">
        <authorList>
            <consortium name="Genoscope - CEA"/>
            <person name="William W."/>
        </authorList>
    </citation>
    <scope>NUCLEOTIDE SEQUENCE [LARGE SCALE GENOMIC DNA]</scope>
</reference>
<keyword evidence="2" id="KW-1185">Reference proteome</keyword>
<dbReference type="EMBL" id="CALNXJ010000036">
    <property type="protein sequence ID" value="CAH3142324.1"/>
    <property type="molecule type" value="Genomic_DNA"/>
</dbReference>
<proteinExistence type="predicted"/>